<sequence length="299" mass="32304">MRKLIIIGSGPAGYTAGIYAARAKLEPLILAGEIHGGQLMNTTVVENWPGSKTGIMGPELMREMREQAQKFGAEIIDKNVVKVDFSKRPFTIDDYQAEAVIITTGASSLMLGVPGEKELLGRGVATCAVCDAPFYKEKIAVVAGGGDAACEDSLALTKFAKQVYLVVRRDSLRASKIMAERVMKHPRIKIFWNTQVKQILGGQKVEAVEFTNGEKLTTDGVFLAIGHQPATGIFKSQIDLDFKGYIITGLNKDYPTMTGVAGVFAAGDVVDHRYKQAITAAGMGCMAALDAEKWLENIK</sequence>
<dbReference type="Pfam" id="PF07992">
    <property type="entry name" value="Pyr_redox_2"/>
    <property type="match status" value="1"/>
</dbReference>
<keyword evidence="3" id="KW-0274">FAD</keyword>
<dbReference type="STRING" id="1805034.AUJ59_03630"/>
<dbReference type="NCBIfam" id="TIGR01292">
    <property type="entry name" value="TRX_reduct"/>
    <property type="match status" value="1"/>
</dbReference>
<dbReference type="EC" id="1.8.1.9" evidence="3"/>
<comment type="caution">
    <text evidence="5">The sequence shown here is derived from an EMBL/GenBank/DDBJ whole genome shotgun (WGS) entry which is preliminary data.</text>
</comment>
<gene>
    <name evidence="5" type="ORF">AUJ59_03630</name>
</gene>
<dbReference type="GO" id="GO:0004791">
    <property type="term" value="F:thioredoxin-disulfide reductase (NADPH) activity"/>
    <property type="evidence" value="ECO:0007669"/>
    <property type="project" value="UniProtKB-UniRule"/>
</dbReference>
<dbReference type="InterPro" id="IPR050097">
    <property type="entry name" value="Ferredoxin-NADP_redctase_2"/>
</dbReference>
<comment type="subunit">
    <text evidence="3">Homodimer.</text>
</comment>
<dbReference type="InterPro" id="IPR036188">
    <property type="entry name" value="FAD/NAD-bd_sf"/>
</dbReference>
<dbReference type="GO" id="GO:0019430">
    <property type="term" value="P:removal of superoxide radicals"/>
    <property type="evidence" value="ECO:0007669"/>
    <property type="project" value="UniProtKB-UniRule"/>
</dbReference>
<feature type="domain" description="FAD/NAD(P)-binding" evidence="4">
    <location>
        <begin position="3"/>
        <end position="284"/>
    </location>
</feature>
<dbReference type="PRINTS" id="PR00469">
    <property type="entry name" value="PNDRDTASEII"/>
</dbReference>
<evidence type="ECO:0000256" key="1">
    <source>
        <dbReference type="ARBA" id="ARBA00022630"/>
    </source>
</evidence>
<evidence type="ECO:0000259" key="4">
    <source>
        <dbReference type="Pfam" id="PF07992"/>
    </source>
</evidence>
<proteinExistence type="inferred from homology"/>
<dbReference type="PRINTS" id="PR00368">
    <property type="entry name" value="FADPNR"/>
</dbReference>
<dbReference type="Gene3D" id="3.50.50.60">
    <property type="entry name" value="FAD/NAD(P)-binding domain"/>
    <property type="match status" value="2"/>
</dbReference>
<keyword evidence="1 3" id="KW-0285">Flavoprotein</keyword>
<evidence type="ECO:0000313" key="6">
    <source>
        <dbReference type="Proteomes" id="UP000183144"/>
    </source>
</evidence>
<dbReference type="EMBL" id="MNUI01000064">
    <property type="protein sequence ID" value="OIN88645.1"/>
    <property type="molecule type" value="Genomic_DNA"/>
</dbReference>
<comment type="cofactor">
    <cofactor evidence="3">
        <name>FAD</name>
        <dbReference type="ChEBI" id="CHEBI:57692"/>
    </cofactor>
</comment>
<protein>
    <recommendedName>
        <fullName evidence="3">Thioredoxin reductase</fullName>
        <ecNumber evidence="3">1.8.1.9</ecNumber>
    </recommendedName>
</protein>
<dbReference type="Proteomes" id="UP000183144">
    <property type="component" value="Unassembled WGS sequence"/>
</dbReference>
<reference evidence="5 6" key="1">
    <citation type="journal article" date="2016" name="Environ. Microbiol.">
        <title>Genomic resolution of a cold subsurface aquifer community provides metabolic insights for novel microbes adapted to high CO concentrations.</title>
        <authorList>
            <person name="Probst A.J."/>
            <person name="Castelle C.J."/>
            <person name="Singh A."/>
            <person name="Brown C.T."/>
            <person name="Anantharaman K."/>
            <person name="Sharon I."/>
            <person name="Hug L.A."/>
            <person name="Burstein D."/>
            <person name="Emerson J.B."/>
            <person name="Thomas B.C."/>
            <person name="Banfield J.F."/>
        </authorList>
    </citation>
    <scope>NUCLEOTIDE SEQUENCE [LARGE SCALE GENOMIC DNA]</scope>
    <source>
        <strain evidence="5">CG1_02_47_37</strain>
    </source>
</reference>
<comment type="similarity">
    <text evidence="3">Belongs to the class-II pyridine nucleotide-disulfide oxidoreductase family.</text>
</comment>
<dbReference type="GO" id="GO:0005737">
    <property type="term" value="C:cytoplasm"/>
    <property type="evidence" value="ECO:0007669"/>
    <property type="project" value="InterPro"/>
</dbReference>
<organism evidence="5 6">
    <name type="scientific">Candidatus Beckwithbacteria bacterium CG1_02_47_37</name>
    <dbReference type="NCBI Taxonomy" id="1805034"/>
    <lineage>
        <taxon>Bacteria</taxon>
        <taxon>Candidatus Beckwithiibacteriota</taxon>
    </lineage>
</organism>
<keyword evidence="3" id="KW-0676">Redox-active center</keyword>
<dbReference type="InterPro" id="IPR023753">
    <property type="entry name" value="FAD/NAD-binding_dom"/>
</dbReference>
<accession>A0A1J4RRQ4</accession>
<keyword evidence="2 3" id="KW-0560">Oxidoreductase</keyword>
<evidence type="ECO:0000256" key="2">
    <source>
        <dbReference type="ARBA" id="ARBA00023002"/>
    </source>
</evidence>
<dbReference type="AlphaFoldDB" id="A0A1J4RRQ4"/>
<evidence type="ECO:0000256" key="3">
    <source>
        <dbReference type="RuleBase" id="RU003880"/>
    </source>
</evidence>
<name>A0A1J4RRQ4_9BACT</name>
<dbReference type="SUPFAM" id="SSF51905">
    <property type="entry name" value="FAD/NAD(P)-binding domain"/>
    <property type="match status" value="1"/>
</dbReference>
<dbReference type="InterPro" id="IPR005982">
    <property type="entry name" value="Thioredox_Rdtase"/>
</dbReference>
<comment type="catalytic activity">
    <reaction evidence="3">
        <text>[thioredoxin]-dithiol + NADP(+) = [thioredoxin]-disulfide + NADPH + H(+)</text>
        <dbReference type="Rhea" id="RHEA:20345"/>
        <dbReference type="Rhea" id="RHEA-COMP:10698"/>
        <dbReference type="Rhea" id="RHEA-COMP:10700"/>
        <dbReference type="ChEBI" id="CHEBI:15378"/>
        <dbReference type="ChEBI" id="CHEBI:29950"/>
        <dbReference type="ChEBI" id="CHEBI:50058"/>
        <dbReference type="ChEBI" id="CHEBI:57783"/>
        <dbReference type="ChEBI" id="CHEBI:58349"/>
        <dbReference type="EC" id="1.8.1.9"/>
    </reaction>
</comment>
<dbReference type="PANTHER" id="PTHR48105">
    <property type="entry name" value="THIOREDOXIN REDUCTASE 1-RELATED-RELATED"/>
    <property type="match status" value="1"/>
</dbReference>
<evidence type="ECO:0000313" key="5">
    <source>
        <dbReference type="EMBL" id="OIN88645.1"/>
    </source>
</evidence>